<reference evidence="1" key="1">
    <citation type="submission" date="2014-11" db="EMBL/GenBank/DDBJ databases">
        <authorList>
            <person name="Amaro Gonzalez C."/>
        </authorList>
    </citation>
    <scope>NUCLEOTIDE SEQUENCE</scope>
</reference>
<dbReference type="AlphaFoldDB" id="A0A0E9VUH8"/>
<protein>
    <submittedName>
        <fullName evidence="1">Uncharacterized protein</fullName>
    </submittedName>
</protein>
<evidence type="ECO:0000313" key="1">
    <source>
        <dbReference type="EMBL" id="JAH81717.1"/>
    </source>
</evidence>
<organism evidence="1">
    <name type="scientific">Anguilla anguilla</name>
    <name type="common">European freshwater eel</name>
    <name type="synonym">Muraena anguilla</name>
    <dbReference type="NCBI Taxonomy" id="7936"/>
    <lineage>
        <taxon>Eukaryota</taxon>
        <taxon>Metazoa</taxon>
        <taxon>Chordata</taxon>
        <taxon>Craniata</taxon>
        <taxon>Vertebrata</taxon>
        <taxon>Euteleostomi</taxon>
        <taxon>Actinopterygii</taxon>
        <taxon>Neopterygii</taxon>
        <taxon>Teleostei</taxon>
        <taxon>Anguilliformes</taxon>
        <taxon>Anguillidae</taxon>
        <taxon>Anguilla</taxon>
    </lineage>
</organism>
<dbReference type="EMBL" id="GBXM01026860">
    <property type="protein sequence ID" value="JAH81717.1"/>
    <property type="molecule type" value="Transcribed_RNA"/>
</dbReference>
<name>A0A0E9VUH8_ANGAN</name>
<accession>A0A0E9VUH8</accession>
<sequence>MGFCCHIQLKHVFYTVINRGVPNRILPLPVVALAGGAIGVAHSQPAQP</sequence>
<reference evidence="1" key="2">
    <citation type="journal article" date="2015" name="Fish Shellfish Immunol.">
        <title>Early steps in the European eel (Anguilla anguilla)-Vibrio vulnificus interaction in the gills: Role of the RtxA13 toxin.</title>
        <authorList>
            <person name="Callol A."/>
            <person name="Pajuelo D."/>
            <person name="Ebbesson L."/>
            <person name="Teles M."/>
            <person name="MacKenzie S."/>
            <person name="Amaro C."/>
        </authorList>
    </citation>
    <scope>NUCLEOTIDE SEQUENCE</scope>
</reference>
<proteinExistence type="predicted"/>